<keyword evidence="3 8" id="KW-0808">Transferase</keyword>
<dbReference type="PaxDb" id="522772-Dacet_0844"/>
<dbReference type="PANTHER" id="PTHR32328">
    <property type="entry name" value="L-SERYL-TRNA(SEC) SELENIUM TRANSFERASE"/>
    <property type="match status" value="1"/>
</dbReference>
<keyword evidence="4 8" id="KW-0663">Pyridoxal phosphate</keyword>
<dbReference type="KEGG" id="dap:Dacet_0844"/>
<sequence>MNNNNEKLRKLPQIDKLASAPEFTGLNSVLLKKAARNVLENIRCDIIDKDTEVPDLQIIIQEVKSEYHKLTRGTLHKVINATGVPIHTNLGRSPIDKSVLEEAIEISSGYSNLEYDVANGKRGDRYHHTAQYLCELTGAEDAIVVNNNASAVFIILNTLARNKEVAVSRGELVEIGGSFRVPDVMSRSGAKLVEVGSTNKTRISDYAGSVSSKTAMFMKVHKSNYEIVGFSEETSLDEIAREAKHQGVISYYDAGSGLFRKIIPESVCGDQTIPEVISKGIDIVSFSGDKMLGGCQAGIIAGKKDLIKKIKKNPLMRMLRVDKLTLAVLQGTFRKYLERNDNELPVNRMLTEPPESLFKRAEKLVSMLSCKTTIIKIKSTVGGGSCPLAEQDSYGIIVHSGKRSSAVDKCLRNAATPVVARIIDDKVVLDIRTIDEQEYTIVCEAVEGAV</sequence>
<keyword evidence="5 8" id="KW-0648">Protein biosynthesis</keyword>
<keyword evidence="6 8" id="KW-0711">Selenium</keyword>
<dbReference type="InParanoid" id="D4H5K4"/>
<protein>
    <recommendedName>
        <fullName evidence="8">L-seryl-tRNA(Sec) selenium transferase</fullName>
        <ecNumber evidence="8">2.9.1.1</ecNumber>
    </recommendedName>
    <alternativeName>
        <fullName evidence="8">Selenocysteine synthase</fullName>
        <shortName evidence="8">Sec synthase</shortName>
    </alternativeName>
    <alternativeName>
        <fullName evidence="8">Selenocysteinyl-tRNA(Sec) synthase</fullName>
    </alternativeName>
</protein>
<evidence type="ECO:0000256" key="4">
    <source>
        <dbReference type="ARBA" id="ARBA00022898"/>
    </source>
</evidence>
<dbReference type="GO" id="GO:0001717">
    <property type="term" value="P:conversion of seryl-tRNAsec to selenocys-tRNAsec"/>
    <property type="evidence" value="ECO:0007669"/>
    <property type="project" value="UniProtKB-UniRule"/>
</dbReference>
<dbReference type="HOGENOM" id="CLU_038142_1_0_0"/>
<keyword evidence="2 8" id="KW-0963">Cytoplasm</keyword>
<dbReference type="InterPro" id="IPR015421">
    <property type="entry name" value="PyrdxlP-dep_Trfase_major"/>
</dbReference>
<dbReference type="HAMAP" id="MF_00423">
    <property type="entry name" value="SelA"/>
    <property type="match status" value="1"/>
</dbReference>
<accession>D4H5K4</accession>
<dbReference type="EC" id="2.9.1.1" evidence="8"/>
<dbReference type="InterPro" id="IPR018319">
    <property type="entry name" value="SelA-like"/>
</dbReference>
<dbReference type="STRING" id="522772.Dacet_0844"/>
<dbReference type="Pfam" id="PF03841">
    <property type="entry name" value="SelA"/>
    <property type="match status" value="1"/>
</dbReference>
<dbReference type="FunCoup" id="D4H5K4">
    <property type="interactions" value="110"/>
</dbReference>
<feature type="modified residue" description="N6-(pyridoxal phosphate)lysine" evidence="8 9">
    <location>
        <position position="290"/>
    </location>
</feature>
<gene>
    <name evidence="8" type="primary">selA</name>
    <name evidence="10" type="ordered locus">Dacet_0844</name>
</gene>
<dbReference type="GO" id="GO:0005737">
    <property type="term" value="C:cytoplasm"/>
    <property type="evidence" value="ECO:0007669"/>
    <property type="project" value="UniProtKB-SubCell"/>
</dbReference>
<dbReference type="NCBIfam" id="TIGR00474">
    <property type="entry name" value="selA"/>
    <property type="match status" value="1"/>
</dbReference>
<dbReference type="GO" id="GO:0001514">
    <property type="term" value="P:selenocysteine incorporation"/>
    <property type="evidence" value="ECO:0007669"/>
    <property type="project" value="UniProtKB-UniRule"/>
</dbReference>
<dbReference type="InterPro" id="IPR015424">
    <property type="entry name" value="PyrdxlP-dep_Trfase"/>
</dbReference>
<evidence type="ECO:0000256" key="5">
    <source>
        <dbReference type="ARBA" id="ARBA00022917"/>
    </source>
</evidence>
<comment type="pathway">
    <text evidence="8">Aminoacyl-tRNA biosynthesis; selenocysteinyl-tRNA(Sec) biosynthesis; selenocysteinyl-tRNA(Sec) from L-seryl-tRNA(Sec) (bacterial route): step 1/1.</text>
</comment>
<evidence type="ECO:0000256" key="9">
    <source>
        <dbReference type="PIRSR" id="PIRSR618319-50"/>
    </source>
</evidence>
<evidence type="ECO:0000256" key="2">
    <source>
        <dbReference type="ARBA" id="ARBA00022490"/>
    </source>
</evidence>
<comment type="cofactor">
    <cofactor evidence="1 8 9">
        <name>pyridoxal 5'-phosphate</name>
        <dbReference type="ChEBI" id="CHEBI:597326"/>
    </cofactor>
</comment>
<comment type="function">
    <text evidence="8">Converts seryl-tRNA(Sec) to selenocysteinyl-tRNA(Sec) required for selenoprotein biosynthesis.</text>
</comment>
<evidence type="ECO:0000313" key="11">
    <source>
        <dbReference type="Proteomes" id="UP000002012"/>
    </source>
</evidence>
<keyword evidence="11" id="KW-1185">Reference proteome</keyword>
<dbReference type="EMBL" id="CP001968">
    <property type="protein sequence ID" value="ADD67624.1"/>
    <property type="molecule type" value="Genomic_DNA"/>
</dbReference>
<reference evidence="10 11" key="1">
    <citation type="journal article" date="2010" name="Stand. Genomic Sci.">
        <title>Complete genome sequence of Denitrovibrio acetiphilus type strain (N2460).</title>
        <authorList>
            <person name="Kiss H."/>
            <person name="Lang E."/>
            <person name="Lapidus A."/>
            <person name="Copeland A."/>
            <person name="Nolan M."/>
            <person name="Glavina Del Rio T."/>
            <person name="Chen F."/>
            <person name="Lucas S."/>
            <person name="Tice H."/>
            <person name="Cheng J.F."/>
            <person name="Han C."/>
            <person name="Goodwin L."/>
            <person name="Pitluck S."/>
            <person name="Liolios K."/>
            <person name="Pati A."/>
            <person name="Ivanova N."/>
            <person name="Mavromatis K."/>
            <person name="Chen A."/>
            <person name="Palaniappan K."/>
            <person name="Land M."/>
            <person name="Hauser L."/>
            <person name="Chang Y.J."/>
            <person name="Jeffries C.D."/>
            <person name="Detter J.C."/>
            <person name="Brettin T."/>
            <person name="Spring S."/>
            <person name="Rohde M."/>
            <person name="Goker M."/>
            <person name="Woyke T."/>
            <person name="Bristow J."/>
            <person name="Eisen J.A."/>
            <person name="Markowitz V."/>
            <person name="Hugenholtz P."/>
            <person name="Kyrpides N.C."/>
            <person name="Klenk H.P."/>
        </authorList>
    </citation>
    <scope>NUCLEOTIDE SEQUENCE [LARGE SCALE GENOMIC DNA]</scope>
    <source>
        <strain evidence="11">DSM 12809 / NBRC 114555 / N2460</strain>
    </source>
</reference>
<evidence type="ECO:0000256" key="3">
    <source>
        <dbReference type="ARBA" id="ARBA00022679"/>
    </source>
</evidence>
<dbReference type="RefSeq" id="WP_013010155.1">
    <property type="nucleotide sequence ID" value="NC_013943.1"/>
</dbReference>
<dbReference type="Gene3D" id="3.90.1150.180">
    <property type="match status" value="1"/>
</dbReference>
<comment type="catalytic activity">
    <reaction evidence="8">
        <text>L-seryl-tRNA(Sec) + selenophosphate + H(+) = L-selenocysteinyl-tRNA(Sec) + phosphate</text>
        <dbReference type="Rhea" id="RHEA:22728"/>
        <dbReference type="Rhea" id="RHEA-COMP:9742"/>
        <dbReference type="Rhea" id="RHEA-COMP:9743"/>
        <dbReference type="ChEBI" id="CHEBI:15378"/>
        <dbReference type="ChEBI" id="CHEBI:16144"/>
        <dbReference type="ChEBI" id="CHEBI:43474"/>
        <dbReference type="ChEBI" id="CHEBI:78533"/>
        <dbReference type="ChEBI" id="CHEBI:78573"/>
        <dbReference type="EC" id="2.9.1.1"/>
    </reaction>
</comment>
<comment type="subcellular location">
    <subcellularLocation>
        <location evidence="8">Cytoplasm</location>
    </subcellularLocation>
</comment>
<organism evidence="10 11">
    <name type="scientific">Denitrovibrio acetiphilus (strain DSM 12809 / NBRC 114555 / N2460)</name>
    <dbReference type="NCBI Taxonomy" id="522772"/>
    <lineage>
        <taxon>Bacteria</taxon>
        <taxon>Pseudomonadati</taxon>
        <taxon>Deferribacterota</taxon>
        <taxon>Deferribacteres</taxon>
        <taxon>Deferribacterales</taxon>
        <taxon>Geovibrionaceae</taxon>
        <taxon>Denitrovibrio</taxon>
    </lineage>
</organism>
<evidence type="ECO:0000256" key="8">
    <source>
        <dbReference type="HAMAP-Rule" id="MF_00423"/>
    </source>
</evidence>
<dbReference type="Gene3D" id="3.40.640.10">
    <property type="entry name" value="Type I PLP-dependent aspartate aminotransferase-like (Major domain)"/>
    <property type="match status" value="1"/>
</dbReference>
<dbReference type="OrthoDB" id="9787096at2"/>
<dbReference type="AlphaFoldDB" id="D4H5K4"/>
<dbReference type="SUPFAM" id="SSF53383">
    <property type="entry name" value="PLP-dependent transferases"/>
    <property type="match status" value="1"/>
</dbReference>
<dbReference type="eggNOG" id="COG1921">
    <property type="taxonomic scope" value="Bacteria"/>
</dbReference>
<evidence type="ECO:0000256" key="1">
    <source>
        <dbReference type="ARBA" id="ARBA00001933"/>
    </source>
</evidence>
<evidence type="ECO:0000313" key="10">
    <source>
        <dbReference type="EMBL" id="ADD67624.1"/>
    </source>
</evidence>
<evidence type="ECO:0000256" key="7">
    <source>
        <dbReference type="ARBA" id="ARBA00044507"/>
    </source>
</evidence>
<proteinExistence type="inferred from homology"/>
<dbReference type="Proteomes" id="UP000002012">
    <property type="component" value="Chromosome"/>
</dbReference>
<evidence type="ECO:0000256" key="6">
    <source>
        <dbReference type="ARBA" id="ARBA00023266"/>
    </source>
</evidence>
<name>D4H5K4_DENA2</name>
<dbReference type="PANTHER" id="PTHR32328:SF0">
    <property type="entry name" value="L-SERYL-TRNA(SEC) SELENIUM TRANSFERASE"/>
    <property type="match status" value="1"/>
</dbReference>
<dbReference type="InterPro" id="IPR004534">
    <property type="entry name" value="SelA_trans"/>
</dbReference>
<dbReference type="UniPathway" id="UPA00906">
    <property type="reaction ID" value="UER00896"/>
</dbReference>
<comment type="similarity">
    <text evidence="7 8">Belongs to the SelA family.</text>
</comment>
<dbReference type="GO" id="GO:0004125">
    <property type="term" value="F:L-seryl-tRNA(Sec) selenium transferase activity"/>
    <property type="evidence" value="ECO:0007669"/>
    <property type="project" value="UniProtKB-UniRule"/>
</dbReference>